<comment type="caution">
    <text evidence="10">The sequence shown here is derived from an EMBL/GenBank/DDBJ whole genome shotgun (WGS) entry which is preliminary data.</text>
</comment>
<feature type="transmembrane region" description="Helical" evidence="8">
    <location>
        <begin position="370"/>
        <end position="386"/>
    </location>
</feature>
<protein>
    <submittedName>
        <fullName evidence="10">Type VII secretion integral membrane protein EccD</fullName>
    </submittedName>
</protein>
<feature type="transmembrane region" description="Helical" evidence="8">
    <location>
        <begin position="222"/>
        <end position="241"/>
    </location>
</feature>
<feature type="transmembrane region" description="Helical" evidence="8">
    <location>
        <begin position="422"/>
        <end position="445"/>
    </location>
</feature>
<keyword evidence="4 8" id="KW-0812">Transmembrane</keyword>
<dbReference type="Pfam" id="PF08817">
    <property type="entry name" value="YukD"/>
    <property type="match status" value="1"/>
</dbReference>
<evidence type="ECO:0000256" key="8">
    <source>
        <dbReference type="SAM" id="Phobius"/>
    </source>
</evidence>
<feature type="transmembrane region" description="Helical" evidence="8">
    <location>
        <begin position="168"/>
        <end position="187"/>
    </location>
</feature>
<feature type="transmembrane region" description="Helical" evidence="8">
    <location>
        <begin position="398"/>
        <end position="416"/>
    </location>
</feature>
<keyword evidence="3" id="KW-1003">Cell membrane</keyword>
<evidence type="ECO:0000259" key="9">
    <source>
        <dbReference type="Pfam" id="PF19053"/>
    </source>
</evidence>
<feature type="transmembrane region" description="Helical" evidence="8">
    <location>
        <begin position="274"/>
        <end position="293"/>
    </location>
</feature>
<feature type="transmembrane region" description="Helical" evidence="8">
    <location>
        <begin position="248"/>
        <end position="268"/>
    </location>
</feature>
<evidence type="ECO:0000256" key="1">
    <source>
        <dbReference type="ARBA" id="ARBA00004651"/>
    </source>
</evidence>
<gene>
    <name evidence="10" type="primary">eccD</name>
    <name evidence="10" type="ORF">N4S67_14795</name>
</gene>
<dbReference type="InterPro" id="IPR024962">
    <property type="entry name" value="YukD-like"/>
</dbReference>
<keyword evidence="11" id="KW-1185">Reference proteome</keyword>
<dbReference type="InterPro" id="IPR006707">
    <property type="entry name" value="T7SS_EccD"/>
</dbReference>
<keyword evidence="6 8" id="KW-0472">Membrane</keyword>
<feature type="transmembrane region" description="Helical" evidence="8">
    <location>
        <begin position="135"/>
        <end position="156"/>
    </location>
</feature>
<feature type="region of interest" description="Disordered" evidence="7">
    <location>
        <begin position="300"/>
        <end position="325"/>
    </location>
</feature>
<name>A0ABT2MBN7_9MYCO</name>
<comment type="similarity">
    <text evidence="2">Belongs to the EccD/Snm4 family.</text>
</comment>
<dbReference type="EMBL" id="JAODWD010000003">
    <property type="protein sequence ID" value="MCT7659689.1"/>
    <property type="molecule type" value="Genomic_DNA"/>
</dbReference>
<evidence type="ECO:0000313" key="10">
    <source>
        <dbReference type="EMBL" id="MCT7659689.1"/>
    </source>
</evidence>
<evidence type="ECO:0000256" key="3">
    <source>
        <dbReference type="ARBA" id="ARBA00022475"/>
    </source>
</evidence>
<evidence type="ECO:0000256" key="5">
    <source>
        <dbReference type="ARBA" id="ARBA00022989"/>
    </source>
</evidence>
<proteinExistence type="inferred from homology"/>
<dbReference type="Proteomes" id="UP001206639">
    <property type="component" value="Unassembled WGS sequence"/>
</dbReference>
<feature type="transmembrane region" description="Helical" evidence="8">
    <location>
        <begin position="343"/>
        <end position="364"/>
    </location>
</feature>
<dbReference type="NCBIfam" id="TIGR03920">
    <property type="entry name" value="T7SS_EccD"/>
    <property type="match status" value="1"/>
</dbReference>
<evidence type="ECO:0000256" key="6">
    <source>
        <dbReference type="ARBA" id="ARBA00023136"/>
    </source>
</evidence>
<dbReference type="InterPro" id="IPR044049">
    <property type="entry name" value="EccD_transm"/>
</dbReference>
<organism evidence="10 11">
    <name type="scientific">Mycobacterium deserti</name>
    <dbReference type="NCBI Taxonomy" id="2978347"/>
    <lineage>
        <taxon>Bacteria</taxon>
        <taxon>Bacillati</taxon>
        <taxon>Actinomycetota</taxon>
        <taxon>Actinomycetes</taxon>
        <taxon>Mycobacteriales</taxon>
        <taxon>Mycobacteriaceae</taxon>
        <taxon>Mycobacterium</taxon>
    </lineage>
</organism>
<evidence type="ECO:0000256" key="4">
    <source>
        <dbReference type="ARBA" id="ARBA00022692"/>
    </source>
</evidence>
<feature type="transmembrane region" description="Helical" evidence="8">
    <location>
        <begin position="196"/>
        <end position="216"/>
    </location>
</feature>
<dbReference type="RefSeq" id="WP_260993719.1">
    <property type="nucleotide sequence ID" value="NZ_JAODWD010000003.1"/>
</dbReference>
<evidence type="ECO:0000313" key="11">
    <source>
        <dbReference type="Proteomes" id="UP001206639"/>
    </source>
</evidence>
<dbReference type="Gene3D" id="3.10.20.90">
    <property type="entry name" value="Phosphatidylinositol 3-kinase Catalytic Subunit, Chain A, domain 1"/>
    <property type="match status" value="1"/>
</dbReference>
<dbReference type="Pfam" id="PF19053">
    <property type="entry name" value="EccD"/>
    <property type="match status" value="1"/>
</dbReference>
<comment type="subcellular location">
    <subcellularLocation>
        <location evidence="1">Cell membrane</location>
        <topology evidence="1">Multi-pass membrane protein</topology>
    </subcellularLocation>
</comment>
<keyword evidence="5 8" id="KW-1133">Transmembrane helix</keyword>
<feature type="domain" description="EccD-like transmembrane" evidence="9">
    <location>
        <begin position="143"/>
        <end position="481"/>
    </location>
</feature>
<accession>A0ABT2MBN7</accession>
<feature type="transmembrane region" description="Helical" evidence="8">
    <location>
        <begin position="452"/>
        <end position="474"/>
    </location>
</feature>
<evidence type="ECO:0000256" key="2">
    <source>
        <dbReference type="ARBA" id="ARBA00006162"/>
    </source>
</evidence>
<reference evidence="11" key="1">
    <citation type="submission" date="2023-07" db="EMBL/GenBank/DDBJ databases">
        <authorList>
            <person name="Deng Y."/>
            <person name="Zhang Y.-Q."/>
        </authorList>
    </citation>
    <scope>NUCLEOTIDE SEQUENCE [LARGE SCALE GENOMIC DNA]</scope>
    <source>
        <strain evidence="11">CPCC 205710</strain>
    </source>
</reference>
<sequence>MTGVSELRHVHVVSAAPDMVRVSVIGGRTQLDVALPADVPIAAYLPELAQLISSRDSRRDDEASGRDERRTFWVLTRVDGNADLMPEQSLRDASITNGELLRMSQRPALSPPALFDDVVDAAARLNRASYAGWDATAAGVMAIAGMWLATAVWMYFLVTEALSAHRGVVVVGAVLTLVTMVGGATLVHRALGRTDIAAAAGVPTLALTGAIAWTLGQPQDNYVRAGTCAVLLILVAAYYRLIRAGRWAYIATAVAISFATAALLGFALSVPVDVLATVSAVVATQGCLVVAPLTARLERSPTPTVDDDRDVDEPSKAIGDTDTGDAATIPSAEQVWARVRSAALARAGLWAGLAAVAVVASVVLLRAQSSWAALSLILICAGVLGLRSGRAATVPERAALGLPALMLVFVACAQVQGDDDSLRLTGVVLLAVTAIVAIIGGLVIAGGGAPRWIAVVAAYLEYLAVASLVPVALWPLGIYERLDW</sequence>
<evidence type="ECO:0000256" key="7">
    <source>
        <dbReference type="SAM" id="MobiDB-lite"/>
    </source>
</evidence>
<dbReference type="PIRSF" id="PIRSF017804">
    <property type="entry name" value="Secretion_EccD1"/>
    <property type="match status" value="1"/>
</dbReference>